<dbReference type="AlphaFoldDB" id="A0AAU7LR41"/>
<name>A0AAU7LR41_9BURK</name>
<sequence>MEKLRITLAKYSRWQPLDMYVDRMEAHLETDFSIAVENAKALLESICKEICDTKSVELGKKPSINAVLKQAFVALGYTADELVTQVSGSLANIGQYIGNLRNEISPTSHGKSLEELKDRNDKVDLLTRDFLIDSTLVVAVFLIRAFEERQTHAAVPVVGTVEAPPEYDDHEDFNNFWDESFGEFTMGQYSYPASEILFNVDMQAYQAEYKAFIESDEEPAGEDA</sequence>
<dbReference type="Pfam" id="PF14355">
    <property type="entry name" value="Abi_C"/>
    <property type="match status" value="1"/>
</dbReference>
<reference evidence="2" key="1">
    <citation type="submission" date="2024-05" db="EMBL/GenBank/DDBJ databases">
        <authorList>
            <person name="Bunk B."/>
            <person name="Swiderski J."/>
            <person name="Sproer C."/>
            <person name="Thiel V."/>
        </authorList>
    </citation>
    <scope>NUCLEOTIDE SEQUENCE</scope>
    <source>
        <strain evidence="2">DSM 17735</strain>
    </source>
</reference>
<dbReference type="EMBL" id="CP157675">
    <property type="protein sequence ID" value="XBP70097.1"/>
    <property type="molecule type" value="Genomic_DNA"/>
</dbReference>
<gene>
    <name evidence="2" type="ORF">ABLV49_19865</name>
</gene>
<dbReference type="InterPro" id="IPR026001">
    <property type="entry name" value="Abi-like_C"/>
</dbReference>
<proteinExistence type="predicted"/>
<protein>
    <submittedName>
        <fullName evidence="2">Abortive infection family protein</fullName>
    </submittedName>
</protein>
<feature type="domain" description="Abortive infection protein-like C-terminal" evidence="1">
    <location>
        <begin position="68"/>
        <end position="143"/>
    </location>
</feature>
<evidence type="ECO:0000259" key="1">
    <source>
        <dbReference type="Pfam" id="PF14355"/>
    </source>
</evidence>
<dbReference type="RefSeq" id="WP_349279193.1">
    <property type="nucleotide sequence ID" value="NZ_CBCSCU010000007.1"/>
</dbReference>
<evidence type="ECO:0000313" key="2">
    <source>
        <dbReference type="EMBL" id="XBP70097.1"/>
    </source>
</evidence>
<accession>A0AAU7LR41</accession>
<organism evidence="2">
    <name type="scientific">Polaromonas hydrogenivorans</name>
    <dbReference type="NCBI Taxonomy" id="335476"/>
    <lineage>
        <taxon>Bacteria</taxon>
        <taxon>Pseudomonadati</taxon>
        <taxon>Pseudomonadota</taxon>
        <taxon>Betaproteobacteria</taxon>
        <taxon>Burkholderiales</taxon>
        <taxon>Comamonadaceae</taxon>
        <taxon>Polaromonas</taxon>
    </lineage>
</organism>